<dbReference type="SUPFAM" id="SSF51735">
    <property type="entry name" value="NAD(P)-binding Rossmann-fold domains"/>
    <property type="match status" value="1"/>
</dbReference>
<dbReference type="PANTHER" id="PTHR48079:SF9">
    <property type="entry name" value="PUTATIVE-RELATED"/>
    <property type="match status" value="1"/>
</dbReference>
<feature type="domain" description="NAD-dependent epimerase/dehydratase" evidence="1">
    <location>
        <begin position="1"/>
        <end position="209"/>
    </location>
</feature>
<evidence type="ECO:0000313" key="3">
    <source>
        <dbReference type="Proteomes" id="UP001500620"/>
    </source>
</evidence>
<dbReference type="Gene3D" id="3.40.50.720">
    <property type="entry name" value="NAD(P)-binding Rossmann-like Domain"/>
    <property type="match status" value="1"/>
</dbReference>
<dbReference type="Proteomes" id="UP001500620">
    <property type="component" value="Unassembled WGS sequence"/>
</dbReference>
<dbReference type="InterPro" id="IPR001509">
    <property type="entry name" value="Epimerase_deHydtase"/>
</dbReference>
<dbReference type="CDD" id="cd05262">
    <property type="entry name" value="SDR_a7"/>
    <property type="match status" value="1"/>
</dbReference>
<dbReference type="PANTHER" id="PTHR48079">
    <property type="entry name" value="PROTEIN YEEZ"/>
    <property type="match status" value="1"/>
</dbReference>
<evidence type="ECO:0000259" key="1">
    <source>
        <dbReference type="Pfam" id="PF01370"/>
    </source>
</evidence>
<keyword evidence="3" id="KW-1185">Reference proteome</keyword>
<name>A0ABP8DIY4_9ACTN</name>
<accession>A0ABP8DIY4</accession>
<comment type="caution">
    <text evidence="2">The sequence shown here is derived from an EMBL/GenBank/DDBJ whole genome shotgun (WGS) entry which is preliminary data.</text>
</comment>
<dbReference type="RefSeq" id="WP_345134239.1">
    <property type="nucleotide sequence ID" value="NZ_BAABAT010000026.1"/>
</dbReference>
<sequence length="296" mass="29973">MFVTGATGWIGSTAVDELLAVGHEVVGLARSEASARSLEAKGATALDGDIDDLDALRRGSAAADAVLHLANKHDFGNPAETNRAERAAVEAIGSALAGRGRAFLLASGLTGVVSGRPAVETDASPAVGPDSLRGGSENLALEYAGRGVRVVVVRFAPTVHGAADHGFVAQLVSAARRHGVSAYVGDGATAWSAVHRSDAARLVRLGLESAPAGSRLHAVAEEAVPARAIAEAIGRALGVPAAPVAPEDAEAHFGFVGRRFGMSITASSERTRALLGWSPSGPALLEDIAAGAYSLE</sequence>
<dbReference type="Pfam" id="PF01370">
    <property type="entry name" value="Epimerase"/>
    <property type="match status" value="1"/>
</dbReference>
<organism evidence="2 3">
    <name type="scientific">Dactylosporangium darangshiense</name>
    <dbReference type="NCBI Taxonomy" id="579108"/>
    <lineage>
        <taxon>Bacteria</taxon>
        <taxon>Bacillati</taxon>
        <taxon>Actinomycetota</taxon>
        <taxon>Actinomycetes</taxon>
        <taxon>Micromonosporales</taxon>
        <taxon>Micromonosporaceae</taxon>
        <taxon>Dactylosporangium</taxon>
    </lineage>
</organism>
<reference evidence="3" key="1">
    <citation type="journal article" date="2019" name="Int. J. Syst. Evol. Microbiol.">
        <title>The Global Catalogue of Microorganisms (GCM) 10K type strain sequencing project: providing services to taxonomists for standard genome sequencing and annotation.</title>
        <authorList>
            <consortium name="The Broad Institute Genomics Platform"/>
            <consortium name="The Broad Institute Genome Sequencing Center for Infectious Disease"/>
            <person name="Wu L."/>
            <person name="Ma J."/>
        </authorList>
    </citation>
    <scope>NUCLEOTIDE SEQUENCE [LARGE SCALE GENOMIC DNA]</scope>
    <source>
        <strain evidence="3">JCM 17441</strain>
    </source>
</reference>
<evidence type="ECO:0000313" key="2">
    <source>
        <dbReference type="EMBL" id="GAA4257022.1"/>
    </source>
</evidence>
<protein>
    <submittedName>
        <fullName evidence="2">SDR family oxidoreductase</fullName>
    </submittedName>
</protein>
<dbReference type="InterPro" id="IPR036291">
    <property type="entry name" value="NAD(P)-bd_dom_sf"/>
</dbReference>
<dbReference type="InterPro" id="IPR051783">
    <property type="entry name" value="NAD(P)-dependent_oxidoreduct"/>
</dbReference>
<proteinExistence type="predicted"/>
<dbReference type="EMBL" id="BAABAT010000026">
    <property type="protein sequence ID" value="GAA4257022.1"/>
    <property type="molecule type" value="Genomic_DNA"/>
</dbReference>
<gene>
    <name evidence="2" type="ORF">GCM10022255_072220</name>
</gene>